<comment type="caution">
    <text evidence="1">The sequence shown here is derived from an EMBL/GenBank/DDBJ whole genome shotgun (WGS) entry which is preliminary data.</text>
</comment>
<organism evidence="1 2">
    <name type="scientific">Agrobacterium deltaense NCPPB 1641</name>
    <dbReference type="NCBI Taxonomy" id="1183425"/>
    <lineage>
        <taxon>Bacteria</taxon>
        <taxon>Pseudomonadati</taxon>
        <taxon>Pseudomonadota</taxon>
        <taxon>Alphaproteobacteria</taxon>
        <taxon>Hyphomicrobiales</taxon>
        <taxon>Rhizobiaceae</taxon>
        <taxon>Rhizobium/Agrobacterium group</taxon>
        <taxon>Agrobacterium</taxon>
    </lineage>
</organism>
<dbReference type="Proteomes" id="UP000192140">
    <property type="component" value="Unassembled WGS sequence"/>
</dbReference>
<keyword evidence="2" id="KW-1185">Reference proteome</keyword>
<sequence>MANGEGRGNCSPEGVTDNNSAVYASLLHEGGNGVGLTVGQNVLLTTDVGIAVTRAIDEQQLGPFLELFPKREHRIVKAGAGAMNKDDWWQVWLPTILDQDAIELESTDIGTDLIVPLWRSNRFRSNQREAADHQKHGGQAKSSIRHILELPRGATGIDRACRKARRHQNEGIVSRHYVPNNVGLPSAKRIVAIDGLEDMQRISGHGGFLSEVE</sequence>
<protein>
    <submittedName>
        <fullName evidence="1">Uncharacterized protein</fullName>
    </submittedName>
</protein>
<gene>
    <name evidence="1" type="ORF">AGR7A_Lc120112</name>
</gene>
<dbReference type="EMBL" id="FCNP01000033">
    <property type="protein sequence ID" value="CVI58490.1"/>
    <property type="molecule type" value="Genomic_DNA"/>
</dbReference>
<dbReference type="AlphaFoldDB" id="A0A1S7TVV6"/>
<reference evidence="1" key="1">
    <citation type="submission" date="2016-01" db="EMBL/GenBank/DDBJ databases">
        <authorList>
            <person name="Regsiter A."/>
            <person name="william w."/>
        </authorList>
    </citation>
    <scope>NUCLEOTIDE SEQUENCE</scope>
    <source>
        <strain evidence="1">NCPPB 1641</strain>
    </source>
</reference>
<evidence type="ECO:0000313" key="2">
    <source>
        <dbReference type="Proteomes" id="UP000192140"/>
    </source>
</evidence>
<name>A0A1S7TVV6_9HYPH</name>
<accession>A0A1S7TVV6</accession>
<evidence type="ECO:0000313" key="1">
    <source>
        <dbReference type="EMBL" id="CVI58490.1"/>
    </source>
</evidence>
<proteinExistence type="predicted"/>